<comment type="caution">
    <text evidence="1">The sequence shown here is derived from an EMBL/GenBank/DDBJ whole genome shotgun (WGS) entry which is preliminary data.</text>
</comment>
<evidence type="ECO:0000313" key="1">
    <source>
        <dbReference type="EMBL" id="KKL54554.1"/>
    </source>
</evidence>
<protein>
    <submittedName>
        <fullName evidence="1">Uncharacterized protein</fullName>
    </submittedName>
</protein>
<dbReference type="AlphaFoldDB" id="A0A0F9CZ13"/>
<gene>
    <name evidence="1" type="ORF">LCGC14_2264250</name>
</gene>
<dbReference type="EMBL" id="LAZR01031159">
    <property type="protein sequence ID" value="KKL54554.1"/>
    <property type="molecule type" value="Genomic_DNA"/>
</dbReference>
<reference evidence="1" key="1">
    <citation type="journal article" date="2015" name="Nature">
        <title>Complex archaea that bridge the gap between prokaryotes and eukaryotes.</title>
        <authorList>
            <person name="Spang A."/>
            <person name="Saw J.H."/>
            <person name="Jorgensen S.L."/>
            <person name="Zaremba-Niedzwiedzka K."/>
            <person name="Martijn J."/>
            <person name="Lind A.E."/>
            <person name="van Eijk R."/>
            <person name="Schleper C."/>
            <person name="Guy L."/>
            <person name="Ettema T.J."/>
        </authorList>
    </citation>
    <scope>NUCLEOTIDE SEQUENCE</scope>
</reference>
<sequence>MKSIIYEDKEGFLHRVLIKNNDPLTAAEYGLPVGPPDVRDIDWDLMMRQINNVLVEHEIFDWYDAQRKPVGLTAALTIFKRHLISLYRLSDTK</sequence>
<name>A0A0F9CZ13_9ZZZZ</name>
<accession>A0A0F9CZ13</accession>
<proteinExistence type="predicted"/>
<organism evidence="1">
    <name type="scientific">marine sediment metagenome</name>
    <dbReference type="NCBI Taxonomy" id="412755"/>
    <lineage>
        <taxon>unclassified sequences</taxon>
        <taxon>metagenomes</taxon>
        <taxon>ecological metagenomes</taxon>
    </lineage>
</organism>